<dbReference type="InterPro" id="IPR020026">
    <property type="entry name" value="PseC"/>
</dbReference>
<dbReference type="Proteomes" id="UP000199662">
    <property type="component" value="Unassembled WGS sequence"/>
</dbReference>
<evidence type="ECO:0000256" key="3">
    <source>
        <dbReference type="RuleBase" id="RU004508"/>
    </source>
</evidence>
<proteinExistence type="inferred from homology"/>
<keyword evidence="5" id="KW-1185">Reference proteome</keyword>
<evidence type="ECO:0000313" key="4">
    <source>
        <dbReference type="EMBL" id="SEJ88028.1"/>
    </source>
</evidence>
<name>A0A1H7CEG6_9FIRM</name>
<dbReference type="GO" id="GO:0000271">
    <property type="term" value="P:polysaccharide biosynthetic process"/>
    <property type="evidence" value="ECO:0007669"/>
    <property type="project" value="TreeGrafter"/>
</dbReference>
<dbReference type="Pfam" id="PF01041">
    <property type="entry name" value="DegT_DnrJ_EryC1"/>
    <property type="match status" value="1"/>
</dbReference>
<evidence type="ECO:0000256" key="2">
    <source>
        <dbReference type="PIRSR" id="PIRSR000390-2"/>
    </source>
</evidence>
<feature type="modified residue" description="N6-(pyridoxal phosphate)lysine" evidence="2">
    <location>
        <position position="185"/>
    </location>
</feature>
<dbReference type="PANTHER" id="PTHR30244">
    <property type="entry name" value="TRANSAMINASE"/>
    <property type="match status" value="1"/>
</dbReference>
<dbReference type="CDD" id="cd00616">
    <property type="entry name" value="AHBA_syn"/>
    <property type="match status" value="1"/>
</dbReference>
<dbReference type="NCBIfam" id="TIGR03588">
    <property type="entry name" value="PseC"/>
    <property type="match status" value="1"/>
</dbReference>
<dbReference type="PIRSF" id="PIRSF000390">
    <property type="entry name" value="PLP_StrS"/>
    <property type="match status" value="1"/>
</dbReference>
<dbReference type="RefSeq" id="WP_091834605.1">
    <property type="nucleotide sequence ID" value="NZ_FNZK01000021.1"/>
</dbReference>
<dbReference type="AlphaFoldDB" id="A0A1H7CEG6"/>
<dbReference type="SUPFAM" id="SSF53383">
    <property type="entry name" value="PLP-dependent transferases"/>
    <property type="match status" value="1"/>
</dbReference>
<sequence length="384" mass="43902">MIYYGKQSINQKEIDAVVNVLKSDFLTQGPAIEKFEQKVAAYCGVKYAVAVTNATSALHIACLAAGLAKDDVLWTTPNTFVASANCARYCGAAVDFVDIDTDTYNMSVDQLETKLRNTNKKPKIVVPVHFSGQSCNMKRIYELAQEYNFTVLEDASHCIGGEYKNTKIGSCRYSDMTVFSFHPVKIITTGEGGMVLTNDDILYKNLQLFRNHGITRDESFLKGKADGPWYYQQINLGFNYRMTDMQAALGYSQMDRLDEFIIRRRYLADRYNELLKDLPLTLPYQHPDTNSSWHIYVVRLDLSKVKLNKKDIFYKMKTKGIILNVHYIPVHTQPYYQQLGFNMGDFPNSENYYAEAFTLPLYYSLTDEQQTNVVDVLKEVLENA</sequence>
<evidence type="ECO:0000256" key="1">
    <source>
        <dbReference type="PIRSR" id="PIRSR000390-1"/>
    </source>
</evidence>
<feature type="active site" description="Proton acceptor" evidence="1">
    <location>
        <position position="185"/>
    </location>
</feature>
<protein>
    <submittedName>
        <fullName evidence="4">UDP-4-amino-4,6-dideoxy-N-acetyl-beta-L-altrosamine transaminase</fullName>
    </submittedName>
</protein>
<dbReference type="InterPro" id="IPR015421">
    <property type="entry name" value="PyrdxlP-dep_Trfase_major"/>
</dbReference>
<dbReference type="Gene3D" id="3.40.640.10">
    <property type="entry name" value="Type I PLP-dependent aspartate aminotransferase-like (Major domain)"/>
    <property type="match status" value="1"/>
</dbReference>
<gene>
    <name evidence="4" type="ORF">SAMN05660742_12155</name>
</gene>
<dbReference type="EMBL" id="FNZK01000021">
    <property type="protein sequence ID" value="SEJ88028.1"/>
    <property type="molecule type" value="Genomic_DNA"/>
</dbReference>
<reference evidence="4 5" key="1">
    <citation type="submission" date="2016-10" db="EMBL/GenBank/DDBJ databases">
        <authorList>
            <person name="de Groot N.N."/>
        </authorList>
    </citation>
    <scope>NUCLEOTIDE SEQUENCE [LARGE SCALE GENOMIC DNA]</scope>
    <source>
        <strain evidence="4 5">DSM 2179</strain>
    </source>
</reference>
<dbReference type="InterPro" id="IPR000653">
    <property type="entry name" value="DegT/StrS_aminotransferase"/>
</dbReference>
<dbReference type="InterPro" id="IPR015422">
    <property type="entry name" value="PyrdxlP-dep_Trfase_small"/>
</dbReference>
<dbReference type="GO" id="GO:0030170">
    <property type="term" value="F:pyridoxal phosphate binding"/>
    <property type="evidence" value="ECO:0007669"/>
    <property type="project" value="TreeGrafter"/>
</dbReference>
<comment type="similarity">
    <text evidence="3">Belongs to the DegT/DnrJ/EryC1 family.</text>
</comment>
<dbReference type="PANTHER" id="PTHR30244:SF34">
    <property type="entry name" value="DTDP-4-AMINO-4,6-DIDEOXYGALACTOSE TRANSAMINASE"/>
    <property type="match status" value="1"/>
</dbReference>
<evidence type="ECO:0000313" key="5">
    <source>
        <dbReference type="Proteomes" id="UP000199662"/>
    </source>
</evidence>
<dbReference type="InterPro" id="IPR015424">
    <property type="entry name" value="PyrdxlP-dep_Trfase"/>
</dbReference>
<keyword evidence="2 3" id="KW-0663">Pyridoxal phosphate</keyword>
<accession>A0A1H7CEG6</accession>
<dbReference type="GO" id="GO:0008483">
    <property type="term" value="F:transaminase activity"/>
    <property type="evidence" value="ECO:0007669"/>
    <property type="project" value="TreeGrafter"/>
</dbReference>
<dbReference type="STRING" id="84035.SAMN05660742_12155"/>
<dbReference type="Gene3D" id="3.90.1150.10">
    <property type="entry name" value="Aspartate Aminotransferase, domain 1"/>
    <property type="match status" value="1"/>
</dbReference>
<organism evidence="4 5">
    <name type="scientific">Propionispira arboris</name>
    <dbReference type="NCBI Taxonomy" id="84035"/>
    <lineage>
        <taxon>Bacteria</taxon>
        <taxon>Bacillati</taxon>
        <taxon>Bacillota</taxon>
        <taxon>Negativicutes</taxon>
        <taxon>Selenomonadales</taxon>
        <taxon>Selenomonadaceae</taxon>
        <taxon>Propionispira</taxon>
    </lineage>
</organism>